<keyword evidence="3" id="KW-1185">Reference proteome</keyword>
<name>A0ABN1X1T0_9ACTN</name>
<dbReference type="Proteomes" id="UP001500282">
    <property type="component" value="Unassembled WGS sequence"/>
</dbReference>
<feature type="compositionally biased region" description="Gly residues" evidence="1">
    <location>
        <begin position="175"/>
        <end position="185"/>
    </location>
</feature>
<protein>
    <submittedName>
        <fullName evidence="2">Uncharacterized protein</fullName>
    </submittedName>
</protein>
<evidence type="ECO:0000313" key="2">
    <source>
        <dbReference type="EMBL" id="GAA1279153.1"/>
    </source>
</evidence>
<feature type="region of interest" description="Disordered" evidence="1">
    <location>
        <begin position="170"/>
        <end position="198"/>
    </location>
</feature>
<accession>A0ABN1X1T0</accession>
<sequence>MDVDGVGVTPEDALLPAAREDPGDQVDHRCAGLGQRLGLGQVLGPVDVLDGHQPDEVGVFGVVVEGQLGQVPDGLGGVQTGDVHGLFGLADAGVGALQDLDVELFLAAEVVVDHPLGGAGEGGYLVDAGPGVAALGEFAGGDVQDLGLGADGVAEAAVLRRLIAHAGPTLRPGLRPGGSQEGGPGPLLSTLLTNQFVH</sequence>
<reference evidence="2 3" key="1">
    <citation type="journal article" date="2019" name="Int. J. Syst. Evol. Microbiol.">
        <title>The Global Catalogue of Microorganisms (GCM) 10K type strain sequencing project: providing services to taxonomists for standard genome sequencing and annotation.</title>
        <authorList>
            <consortium name="The Broad Institute Genomics Platform"/>
            <consortium name="The Broad Institute Genome Sequencing Center for Infectious Disease"/>
            <person name="Wu L."/>
            <person name="Ma J."/>
        </authorList>
    </citation>
    <scope>NUCLEOTIDE SEQUENCE [LARGE SCALE GENOMIC DNA]</scope>
    <source>
        <strain evidence="2 3">JCM 11448</strain>
    </source>
</reference>
<evidence type="ECO:0000256" key="1">
    <source>
        <dbReference type="SAM" id="MobiDB-lite"/>
    </source>
</evidence>
<feature type="region of interest" description="Disordered" evidence="1">
    <location>
        <begin position="1"/>
        <end position="24"/>
    </location>
</feature>
<dbReference type="EMBL" id="BAAAIH010000023">
    <property type="protein sequence ID" value="GAA1279153.1"/>
    <property type="molecule type" value="Genomic_DNA"/>
</dbReference>
<evidence type="ECO:0000313" key="3">
    <source>
        <dbReference type="Proteomes" id="UP001500282"/>
    </source>
</evidence>
<gene>
    <name evidence="2" type="ORF">GCM10009579_43340</name>
</gene>
<organism evidence="2 3">
    <name type="scientific">Streptomyces javensis</name>
    <dbReference type="NCBI Taxonomy" id="114698"/>
    <lineage>
        <taxon>Bacteria</taxon>
        <taxon>Bacillati</taxon>
        <taxon>Actinomycetota</taxon>
        <taxon>Actinomycetes</taxon>
        <taxon>Kitasatosporales</taxon>
        <taxon>Streptomycetaceae</taxon>
        <taxon>Streptomyces</taxon>
        <taxon>Streptomyces violaceusniger group</taxon>
    </lineage>
</organism>
<comment type="caution">
    <text evidence="2">The sequence shown here is derived from an EMBL/GenBank/DDBJ whole genome shotgun (WGS) entry which is preliminary data.</text>
</comment>
<feature type="compositionally biased region" description="Low complexity" evidence="1">
    <location>
        <begin position="186"/>
        <end position="198"/>
    </location>
</feature>
<proteinExistence type="predicted"/>